<feature type="domain" description="C2H2-type" evidence="11">
    <location>
        <begin position="1064"/>
        <end position="1087"/>
    </location>
</feature>
<accession>A0A1S3IFV1</accession>
<feature type="compositionally biased region" description="Basic and acidic residues" evidence="10">
    <location>
        <begin position="122"/>
        <end position="144"/>
    </location>
</feature>
<evidence type="ECO:0000256" key="3">
    <source>
        <dbReference type="ARBA" id="ARBA00022737"/>
    </source>
</evidence>
<dbReference type="RefSeq" id="XP_013396741.1">
    <property type="nucleotide sequence ID" value="XM_013541287.1"/>
</dbReference>
<feature type="domain" description="C2H2-type" evidence="11">
    <location>
        <begin position="504"/>
        <end position="531"/>
    </location>
</feature>
<dbReference type="SUPFAM" id="SSF57667">
    <property type="entry name" value="beta-beta-alpha zinc fingers"/>
    <property type="match status" value="5"/>
</dbReference>
<feature type="region of interest" description="Disordered" evidence="10">
    <location>
        <begin position="665"/>
        <end position="743"/>
    </location>
</feature>
<dbReference type="AlphaFoldDB" id="A0A1S3IFV1"/>
<evidence type="ECO:0000256" key="1">
    <source>
        <dbReference type="ARBA" id="ARBA00004123"/>
    </source>
</evidence>
<evidence type="ECO:0000259" key="11">
    <source>
        <dbReference type="PROSITE" id="PS50157"/>
    </source>
</evidence>
<keyword evidence="7" id="KW-0804">Transcription</keyword>
<feature type="region of interest" description="Disordered" evidence="10">
    <location>
        <begin position="285"/>
        <end position="305"/>
    </location>
</feature>
<feature type="domain" description="C2H2-type" evidence="11">
    <location>
        <begin position="455"/>
        <end position="483"/>
    </location>
</feature>
<dbReference type="KEGG" id="lak:106163635"/>
<dbReference type="GO" id="GO:0008270">
    <property type="term" value="F:zinc ion binding"/>
    <property type="evidence" value="ECO:0007669"/>
    <property type="project" value="UniProtKB-KW"/>
</dbReference>
<gene>
    <name evidence="13" type="primary">LOC106163635</name>
</gene>
<feature type="domain" description="C2H2-type" evidence="11">
    <location>
        <begin position="934"/>
        <end position="961"/>
    </location>
</feature>
<dbReference type="GO" id="GO:0005654">
    <property type="term" value="C:nucleoplasm"/>
    <property type="evidence" value="ECO:0007669"/>
    <property type="project" value="TreeGrafter"/>
</dbReference>
<dbReference type="Gene3D" id="3.30.160.60">
    <property type="entry name" value="Classic Zinc Finger"/>
    <property type="match status" value="11"/>
</dbReference>
<feature type="domain" description="C2H2-type" evidence="11">
    <location>
        <begin position="770"/>
        <end position="797"/>
    </location>
</feature>
<feature type="region of interest" description="Disordered" evidence="10">
    <location>
        <begin position="93"/>
        <end position="149"/>
    </location>
</feature>
<dbReference type="InterPro" id="IPR036236">
    <property type="entry name" value="Znf_C2H2_sf"/>
</dbReference>
<dbReference type="InterPro" id="IPR013087">
    <property type="entry name" value="Znf_C2H2_type"/>
</dbReference>
<keyword evidence="8" id="KW-0539">Nucleus</keyword>
<dbReference type="FunFam" id="3.30.160.60:FF:000099">
    <property type="entry name" value="Zinc finger protein 79"/>
    <property type="match status" value="1"/>
</dbReference>
<keyword evidence="4 9" id="KW-0863">Zinc-finger</keyword>
<feature type="compositionally biased region" description="Basic and acidic residues" evidence="10">
    <location>
        <begin position="665"/>
        <end position="685"/>
    </location>
</feature>
<dbReference type="SMART" id="SM00355">
    <property type="entry name" value="ZnF_C2H2"/>
    <property type="match status" value="18"/>
</dbReference>
<keyword evidence="6" id="KW-0805">Transcription regulation</keyword>
<dbReference type="Proteomes" id="UP000085678">
    <property type="component" value="Unplaced"/>
</dbReference>
<feature type="domain" description="C2H2-type" evidence="11">
    <location>
        <begin position="428"/>
        <end position="455"/>
    </location>
</feature>
<evidence type="ECO:0000256" key="4">
    <source>
        <dbReference type="ARBA" id="ARBA00022771"/>
    </source>
</evidence>
<dbReference type="GO" id="GO:0001227">
    <property type="term" value="F:DNA-binding transcription repressor activity, RNA polymerase II-specific"/>
    <property type="evidence" value="ECO:0007669"/>
    <property type="project" value="TreeGrafter"/>
</dbReference>
<feature type="domain" description="C2H2-type" evidence="11">
    <location>
        <begin position="156"/>
        <end position="183"/>
    </location>
</feature>
<dbReference type="PANTHER" id="PTHR24399">
    <property type="entry name" value="ZINC FINGER AND BTB DOMAIN-CONTAINING"/>
    <property type="match status" value="1"/>
</dbReference>
<feature type="region of interest" description="Disordered" evidence="10">
    <location>
        <begin position="196"/>
        <end position="271"/>
    </location>
</feature>
<name>A0A1S3IFV1_LINAN</name>
<keyword evidence="2" id="KW-0479">Metal-binding</keyword>
<dbReference type="Pfam" id="PF00096">
    <property type="entry name" value="zf-C2H2"/>
    <property type="match status" value="5"/>
</dbReference>
<dbReference type="PANTHER" id="PTHR24399:SF23">
    <property type="entry name" value="C2H2-TYPE DOMAIN-CONTAINING PROTEIN"/>
    <property type="match status" value="1"/>
</dbReference>
<evidence type="ECO:0000256" key="10">
    <source>
        <dbReference type="SAM" id="MobiDB-lite"/>
    </source>
</evidence>
<feature type="compositionally biased region" description="Acidic residues" evidence="10">
    <location>
        <begin position="203"/>
        <end position="235"/>
    </location>
</feature>
<evidence type="ECO:0000256" key="7">
    <source>
        <dbReference type="ARBA" id="ARBA00023163"/>
    </source>
</evidence>
<reference evidence="13" key="1">
    <citation type="submission" date="2025-08" db="UniProtKB">
        <authorList>
            <consortium name="RefSeq"/>
        </authorList>
    </citation>
    <scope>IDENTIFICATION</scope>
    <source>
        <tissue evidence="13">Gonads</tissue>
    </source>
</reference>
<keyword evidence="5" id="KW-0862">Zinc</keyword>
<feature type="domain" description="C2H2-type" evidence="11">
    <location>
        <begin position="962"/>
        <end position="989"/>
    </location>
</feature>
<protein>
    <submittedName>
        <fullName evidence="13">Zinc finger protein ZFAT</fullName>
    </submittedName>
</protein>
<dbReference type="InterPro" id="IPR000637">
    <property type="entry name" value="HMGI/Y_DNA-bd_CS"/>
</dbReference>
<dbReference type="FunFam" id="3.30.160.60:FF:000630">
    <property type="entry name" value="Zinc finger protein 180"/>
    <property type="match status" value="1"/>
</dbReference>
<dbReference type="PROSITE" id="PS50157">
    <property type="entry name" value="ZINC_FINGER_C2H2_2"/>
    <property type="match status" value="13"/>
</dbReference>
<feature type="domain" description="C2H2-type" evidence="11">
    <location>
        <begin position="373"/>
        <end position="400"/>
    </location>
</feature>
<evidence type="ECO:0000313" key="12">
    <source>
        <dbReference type="Proteomes" id="UP000085678"/>
    </source>
</evidence>
<sequence>MPDTFICGECSQCFFDINQFVEHKNSACDVSVSGEGQEEHKHLVVTTLGEAQAVAIVEDGGGGGEPNGTVVTAQVTEVEAEEEVHDVPIILNISGPGGEEQSVKVQRAPAPGTGRRGRGRPRKGEEKNAPKEKKEEELTPEKKKASVPQIGPDGRFLCVRCNKSFTRERHFNSHACLATGDYIDITRKEVINKLSGEVGGNEAVEEGEDLDEDEDYKEEDVEEEEEEEEEDDLDDKDYTGNQQTRRGRKRARKSLADSPPEGQQPPEKLPRTFVLPFKLADESTGAKLTKSGRPKPAVVGDHVPRVRDDIPDVPVFADEKEKDEFDTYLGGIDLGGLVDEMFKIHRIEQDVSEEAIAPNPTPRGNFHSELSIYSCNVCNKVFKTISHMRNHVLIHTDIKPYKCLKCDFAANAKGNLYTHMRKHTEQYYRCLYCDFKTVNKTHLVEHEGIHTSFKNRCELCRRSYNTNKSLLNHVRKYHNRTKNGKEYLRQISGQHHTKDNAVLYMCHVCNRKFKKKVDRDRHLFVHDIKNNPNVYACFLCDHTSSRRVYFEKHVNKHRVVFRCFYCLNMFSSTIRLQEHVVQEHPEESATFMWDVIFPQCINVSLYLPDADELELLTLGPLMETLDVESAAEAVLGAGTSTDIAANATTGEELLDSIEKIEAEAGAKHEDEAKGELSEQKGKDEGNGLEDEGQEGEGQGGEGQVAHGQETQAQSPQKEGRIEEGQDDVEAEKTSAQSRSRKEVESVLKKLKYRVMNVDVFNKIRQMYGNDECEFCGKLFHTKNEYESHVRTHTGEKPFQCDHPECEYKAGTKDNLRRHVEKEHENMTYQCPECDYEGVNRTQLWNHMQKHKSRPLECPECQEVFNGKKRLKSHLRIKHPAYTAEDIRKACTNVMKRHNKLGRRSVKCPYCERMFCATSKDLQKHIWIHEGIKPYKCHMCQYACRSKNNLQSHLLRHSSEKPFQCKECGKAYKSRTALRWHVRAHTDGKKFKCEKCPYEATQHSHLKRHMETHDIIKRFVCEHCDFSANTLGYMKIHYTRFHKGAVFNANTATQRGTTHLNTKVYKCLSCDYLFGNLSDMKRHLKIRHHIDVGDISALDNAEITRIVTADGAEQVQVG</sequence>
<evidence type="ECO:0000256" key="6">
    <source>
        <dbReference type="ARBA" id="ARBA00023015"/>
    </source>
</evidence>
<dbReference type="InParanoid" id="A0A1S3IFV1"/>
<dbReference type="OrthoDB" id="10015593at2759"/>
<feature type="domain" description="C2H2-type" evidence="11">
    <location>
        <begin position="401"/>
        <end position="428"/>
    </location>
</feature>
<keyword evidence="12" id="KW-1185">Reference proteome</keyword>
<evidence type="ECO:0000256" key="8">
    <source>
        <dbReference type="ARBA" id="ARBA00023242"/>
    </source>
</evidence>
<evidence type="ECO:0000256" key="9">
    <source>
        <dbReference type="PROSITE-ProRule" id="PRU00042"/>
    </source>
</evidence>
<evidence type="ECO:0000313" key="13">
    <source>
        <dbReference type="RefSeq" id="XP_013396741.1"/>
    </source>
</evidence>
<feature type="domain" description="C2H2-type" evidence="11">
    <location>
        <begin position="855"/>
        <end position="883"/>
    </location>
</feature>
<organism evidence="12 13">
    <name type="scientific">Lingula anatina</name>
    <name type="common">Brachiopod</name>
    <name type="synonym">Lingula unguis</name>
    <dbReference type="NCBI Taxonomy" id="7574"/>
    <lineage>
        <taxon>Eukaryota</taxon>
        <taxon>Metazoa</taxon>
        <taxon>Spiralia</taxon>
        <taxon>Lophotrochozoa</taxon>
        <taxon>Brachiopoda</taxon>
        <taxon>Linguliformea</taxon>
        <taxon>Lingulata</taxon>
        <taxon>Lingulida</taxon>
        <taxon>Linguloidea</taxon>
        <taxon>Lingulidae</taxon>
        <taxon>Lingula</taxon>
    </lineage>
</organism>
<dbReference type="PROSITE" id="PS00354">
    <property type="entry name" value="HMGI_Y"/>
    <property type="match status" value="1"/>
</dbReference>
<proteinExistence type="predicted"/>
<evidence type="ECO:0000256" key="2">
    <source>
        <dbReference type="ARBA" id="ARBA00022723"/>
    </source>
</evidence>
<evidence type="ECO:0000256" key="5">
    <source>
        <dbReference type="ARBA" id="ARBA00022833"/>
    </source>
</evidence>
<dbReference type="GeneID" id="106163635"/>
<keyword evidence="3" id="KW-0677">Repeat</keyword>
<dbReference type="GO" id="GO:0000978">
    <property type="term" value="F:RNA polymerase II cis-regulatory region sequence-specific DNA binding"/>
    <property type="evidence" value="ECO:0007669"/>
    <property type="project" value="TreeGrafter"/>
</dbReference>
<dbReference type="PROSITE" id="PS00028">
    <property type="entry name" value="ZINC_FINGER_C2H2_1"/>
    <property type="match status" value="8"/>
</dbReference>
<feature type="domain" description="C2H2-type" evidence="11">
    <location>
        <begin position="990"/>
        <end position="1017"/>
    </location>
</feature>
<dbReference type="STRING" id="7574.A0A1S3IFV1"/>
<comment type="subcellular location">
    <subcellularLocation>
        <location evidence="1">Nucleus</location>
    </subcellularLocation>
</comment>
<feature type="domain" description="C2H2-type" evidence="11">
    <location>
        <begin position="561"/>
        <end position="589"/>
    </location>
</feature>